<name>X1F4U9_9ZZZZ</name>
<gene>
    <name evidence="2" type="ORF">S03H2_22881</name>
</gene>
<feature type="non-terminal residue" evidence="2">
    <location>
        <position position="30"/>
    </location>
</feature>
<feature type="region of interest" description="Disordered" evidence="1">
    <location>
        <begin position="1"/>
        <end position="30"/>
    </location>
</feature>
<organism evidence="2">
    <name type="scientific">marine sediment metagenome</name>
    <dbReference type="NCBI Taxonomy" id="412755"/>
    <lineage>
        <taxon>unclassified sequences</taxon>
        <taxon>metagenomes</taxon>
        <taxon>ecological metagenomes</taxon>
    </lineage>
</organism>
<evidence type="ECO:0000313" key="2">
    <source>
        <dbReference type="EMBL" id="GAH40661.1"/>
    </source>
</evidence>
<accession>X1F4U9</accession>
<dbReference type="EMBL" id="BARU01012396">
    <property type="protein sequence ID" value="GAH40661.1"/>
    <property type="molecule type" value="Genomic_DNA"/>
</dbReference>
<comment type="caution">
    <text evidence="2">The sequence shown here is derived from an EMBL/GenBank/DDBJ whole genome shotgun (WGS) entry which is preliminary data.</text>
</comment>
<reference evidence="2" key="1">
    <citation type="journal article" date="2014" name="Front. Microbiol.">
        <title>High frequency of phylogenetically diverse reductive dehalogenase-homologous genes in deep subseafloor sedimentary metagenomes.</title>
        <authorList>
            <person name="Kawai M."/>
            <person name="Futagami T."/>
            <person name="Toyoda A."/>
            <person name="Takaki Y."/>
            <person name="Nishi S."/>
            <person name="Hori S."/>
            <person name="Arai W."/>
            <person name="Tsubouchi T."/>
            <person name="Morono Y."/>
            <person name="Uchiyama I."/>
            <person name="Ito T."/>
            <person name="Fujiyama A."/>
            <person name="Inagaki F."/>
            <person name="Takami H."/>
        </authorList>
    </citation>
    <scope>NUCLEOTIDE SEQUENCE</scope>
    <source>
        <strain evidence="2">Expedition CK06-06</strain>
    </source>
</reference>
<feature type="compositionally biased region" description="Polar residues" evidence="1">
    <location>
        <begin position="1"/>
        <end position="16"/>
    </location>
</feature>
<proteinExistence type="predicted"/>
<protein>
    <submittedName>
        <fullName evidence="2">Uncharacterized protein</fullName>
    </submittedName>
</protein>
<evidence type="ECO:0000256" key="1">
    <source>
        <dbReference type="SAM" id="MobiDB-lite"/>
    </source>
</evidence>
<sequence length="30" mass="3323">MFSVASSVIKSMQPPNCQRPIPIVPNPKKK</sequence>
<dbReference type="AlphaFoldDB" id="X1F4U9"/>